<keyword evidence="1" id="KW-0812">Transmembrane</keyword>
<dbReference type="AlphaFoldDB" id="A0A6S6QJR0"/>
<evidence type="ECO:0000313" key="3">
    <source>
        <dbReference type="EMBL" id="BCJ90544.1"/>
    </source>
</evidence>
<keyword evidence="4" id="KW-1185">Reference proteome</keyword>
<dbReference type="Proteomes" id="UP000515317">
    <property type="component" value="Chromosome"/>
</dbReference>
<dbReference type="RefSeq" id="WP_222877168.1">
    <property type="nucleotide sequence ID" value="NZ_AP023361.1"/>
</dbReference>
<accession>A0A6S6QJR0</accession>
<dbReference type="InterPro" id="IPR005530">
    <property type="entry name" value="SPW"/>
</dbReference>
<gene>
    <name evidence="3" type="ORF">IZ6_12790</name>
</gene>
<evidence type="ECO:0000259" key="2">
    <source>
        <dbReference type="Pfam" id="PF03779"/>
    </source>
</evidence>
<evidence type="ECO:0000313" key="4">
    <source>
        <dbReference type="Proteomes" id="UP000515317"/>
    </source>
</evidence>
<name>A0A6S6QJR0_9HYPH</name>
<keyword evidence="1" id="KW-1133">Transmembrane helix</keyword>
<dbReference type="EMBL" id="AP023361">
    <property type="protein sequence ID" value="BCJ90544.1"/>
    <property type="molecule type" value="Genomic_DNA"/>
</dbReference>
<keyword evidence="1" id="KW-0472">Membrane</keyword>
<feature type="transmembrane region" description="Helical" evidence="1">
    <location>
        <begin position="35"/>
        <end position="55"/>
    </location>
</feature>
<protein>
    <recommendedName>
        <fullName evidence="2">SPW repeat-containing integral membrane domain-containing protein</fullName>
    </recommendedName>
</protein>
<dbReference type="KEGG" id="tso:IZ6_12790"/>
<feature type="transmembrane region" description="Helical" evidence="1">
    <location>
        <begin position="12"/>
        <end position="29"/>
    </location>
</feature>
<sequence>MRNTLKDKWFEVTNFFLGAALAWGAIMFSQHANSAANAVIVGTAIACFSVIGLWRYTAWAEWSNLILGGWAVAAPFTLGFGEVQAAVLVHLFIGLCVVTIATIQLQKRWSRRTRSLASQ</sequence>
<organism evidence="3 4">
    <name type="scientific">Terrihabitans soli</name>
    <dbReference type="NCBI Taxonomy" id="708113"/>
    <lineage>
        <taxon>Bacteria</taxon>
        <taxon>Pseudomonadati</taxon>
        <taxon>Pseudomonadota</taxon>
        <taxon>Alphaproteobacteria</taxon>
        <taxon>Hyphomicrobiales</taxon>
        <taxon>Terrihabitans</taxon>
    </lineage>
</organism>
<evidence type="ECO:0000256" key="1">
    <source>
        <dbReference type="SAM" id="Phobius"/>
    </source>
</evidence>
<proteinExistence type="predicted"/>
<dbReference type="Pfam" id="PF03779">
    <property type="entry name" value="SPW"/>
    <property type="match status" value="1"/>
</dbReference>
<feature type="transmembrane region" description="Helical" evidence="1">
    <location>
        <begin position="87"/>
        <end position="105"/>
    </location>
</feature>
<reference evidence="3 4" key="1">
    <citation type="submission" date="2020-08" db="EMBL/GenBank/DDBJ databases">
        <title>Genome sequence of Rhizobiales bacterium strain IZ6.</title>
        <authorList>
            <person name="Nakai R."/>
            <person name="Naganuma T."/>
        </authorList>
    </citation>
    <scope>NUCLEOTIDE SEQUENCE [LARGE SCALE GENOMIC DNA]</scope>
    <source>
        <strain evidence="3 4">IZ6</strain>
    </source>
</reference>
<feature type="domain" description="SPW repeat-containing integral membrane" evidence="2">
    <location>
        <begin position="9"/>
        <end position="101"/>
    </location>
</feature>